<dbReference type="EMBL" id="QTJV01000013">
    <property type="protein sequence ID" value="RFM31524.1"/>
    <property type="molecule type" value="Genomic_DNA"/>
</dbReference>
<proteinExistence type="predicted"/>
<reference evidence="2 3" key="1">
    <citation type="submission" date="2018-08" db="EMBL/GenBank/DDBJ databases">
        <title>Chitinophaga sp. K20C18050901, a novel bacterium isolated from forest soil.</title>
        <authorList>
            <person name="Wang C."/>
        </authorList>
    </citation>
    <scope>NUCLEOTIDE SEQUENCE [LARGE SCALE GENOMIC DNA]</scope>
    <source>
        <strain evidence="2 3">K20C18050901</strain>
    </source>
</reference>
<dbReference type="InterPro" id="IPR023210">
    <property type="entry name" value="NADP_OxRdtase_dom"/>
</dbReference>
<comment type="caution">
    <text evidence="2">The sequence shown here is derived from an EMBL/GenBank/DDBJ whole genome shotgun (WGS) entry which is preliminary data.</text>
</comment>
<dbReference type="RefSeq" id="WP_116856679.1">
    <property type="nucleotide sequence ID" value="NZ_QTJV01000013.1"/>
</dbReference>
<keyword evidence="3" id="KW-1185">Reference proteome</keyword>
<dbReference type="Gene3D" id="3.20.20.100">
    <property type="entry name" value="NADP-dependent oxidoreductase domain"/>
    <property type="match status" value="1"/>
</dbReference>
<feature type="domain" description="NADP-dependent oxidoreductase" evidence="1">
    <location>
        <begin position="7"/>
        <end position="323"/>
    </location>
</feature>
<dbReference type="AlphaFoldDB" id="A0A3E1NUK4"/>
<evidence type="ECO:0000313" key="3">
    <source>
        <dbReference type="Proteomes" id="UP000261174"/>
    </source>
</evidence>
<dbReference type="PANTHER" id="PTHR42686">
    <property type="entry name" value="GH17980P-RELATED"/>
    <property type="match status" value="1"/>
</dbReference>
<dbReference type="CDD" id="cd19152">
    <property type="entry name" value="AKR_AKR15A"/>
    <property type="match status" value="1"/>
</dbReference>
<organism evidence="2 3">
    <name type="scientific">Chitinophaga silvisoli</name>
    <dbReference type="NCBI Taxonomy" id="2291814"/>
    <lineage>
        <taxon>Bacteria</taxon>
        <taxon>Pseudomonadati</taxon>
        <taxon>Bacteroidota</taxon>
        <taxon>Chitinophagia</taxon>
        <taxon>Chitinophagales</taxon>
        <taxon>Chitinophagaceae</taxon>
        <taxon>Chitinophaga</taxon>
    </lineage>
</organism>
<dbReference type="Pfam" id="PF00248">
    <property type="entry name" value="Aldo_ket_red"/>
    <property type="match status" value="1"/>
</dbReference>
<dbReference type="GO" id="GO:0005829">
    <property type="term" value="C:cytosol"/>
    <property type="evidence" value="ECO:0007669"/>
    <property type="project" value="TreeGrafter"/>
</dbReference>
<dbReference type="SUPFAM" id="SSF51430">
    <property type="entry name" value="NAD(P)-linked oxidoreductase"/>
    <property type="match status" value="1"/>
</dbReference>
<name>A0A3E1NUK4_9BACT</name>
<dbReference type="InterPro" id="IPR020471">
    <property type="entry name" value="AKR"/>
</dbReference>
<dbReference type="InterPro" id="IPR036812">
    <property type="entry name" value="NAD(P)_OxRdtase_dom_sf"/>
</dbReference>
<dbReference type="OrthoDB" id="9773828at2"/>
<dbReference type="PANTHER" id="PTHR42686:SF1">
    <property type="entry name" value="GH17980P-RELATED"/>
    <property type="match status" value="1"/>
</dbReference>
<accession>A0A3E1NUK4</accession>
<evidence type="ECO:0000313" key="2">
    <source>
        <dbReference type="EMBL" id="RFM31524.1"/>
    </source>
</evidence>
<dbReference type="GO" id="GO:0016491">
    <property type="term" value="F:oxidoreductase activity"/>
    <property type="evidence" value="ECO:0007669"/>
    <property type="project" value="InterPro"/>
</dbReference>
<evidence type="ECO:0000259" key="1">
    <source>
        <dbReference type="Pfam" id="PF00248"/>
    </source>
</evidence>
<gene>
    <name evidence="2" type="ORF">DXN04_27800</name>
</gene>
<sequence length="326" mass="36463">MLPLPEVIMGTSCLGNIYRELPQTTKTAIVKEFITHTDAPPTFDTAGKYGAGLALECLGKALQELNISPADVIISNKLGWLRVPLEQEEPTFEPGVWKNLQYDAVQRIDYDGIMECYEQGNQLLGNYKANFVSVHDPDEYLARATDKSHEDNLYDDILLAYKALNDLKQAGQVSAVGVGAKNWRVIKRLSEDVALDWVMFANSYTLYDHPVELALFMHELQSRGVFVINSAVFNGGFLTGGDYYNYKPVDKDTEDGIALLEWRTRFFALCTKYNLTPATACVRFGLNAPGVQSIALSTSRPEQVENNLSMTKAEIPDSFWNELILL</sequence>
<protein>
    <submittedName>
        <fullName evidence="2">Aldo/keto reductase</fullName>
    </submittedName>
</protein>
<dbReference type="Proteomes" id="UP000261174">
    <property type="component" value="Unassembled WGS sequence"/>
</dbReference>